<keyword evidence="1" id="KW-0175">Coiled coil</keyword>
<dbReference type="InterPro" id="IPR032710">
    <property type="entry name" value="NTF2-like_dom_sf"/>
</dbReference>
<keyword evidence="4" id="KW-1185">Reference proteome</keyword>
<dbReference type="Pfam" id="PF13577">
    <property type="entry name" value="SnoaL_4"/>
    <property type="match status" value="1"/>
</dbReference>
<dbReference type="Proteomes" id="UP000602395">
    <property type="component" value="Unassembled WGS sequence"/>
</dbReference>
<evidence type="ECO:0000259" key="2">
    <source>
        <dbReference type="Pfam" id="PF13577"/>
    </source>
</evidence>
<sequence>MEIAVEDRAVQDRLAALEARVRRLEDSEEIAQLIASYGPLVDDGDAESVAQLWDRRGSYDVDGLSMTGRDDIAAMVRSRPHQGLIAEGCAHLLGPVRVHVDGDSAVAVCHSLLIRHGDHGFVVHRATANHFTLDRAADGWRIGCRTSRALDGQERAHLLLGAGARGEHL</sequence>
<dbReference type="SUPFAM" id="SSF54427">
    <property type="entry name" value="NTF2-like"/>
    <property type="match status" value="1"/>
</dbReference>
<organism evidence="3 4">
    <name type="scientific">Gordonia hankookensis</name>
    <dbReference type="NCBI Taxonomy" id="589403"/>
    <lineage>
        <taxon>Bacteria</taxon>
        <taxon>Bacillati</taxon>
        <taxon>Actinomycetota</taxon>
        <taxon>Actinomycetes</taxon>
        <taxon>Mycobacteriales</taxon>
        <taxon>Gordoniaceae</taxon>
        <taxon>Gordonia</taxon>
    </lineage>
</organism>
<evidence type="ECO:0000313" key="4">
    <source>
        <dbReference type="Proteomes" id="UP000602395"/>
    </source>
</evidence>
<feature type="coiled-coil region" evidence="1">
    <location>
        <begin position="7"/>
        <end position="34"/>
    </location>
</feature>
<proteinExistence type="predicted"/>
<comment type="caution">
    <text evidence="3">The sequence shown here is derived from an EMBL/GenBank/DDBJ whole genome shotgun (WGS) entry which is preliminary data.</text>
</comment>
<gene>
    <name evidence="3" type="ORF">IDF66_10795</name>
</gene>
<dbReference type="Gene3D" id="3.10.450.50">
    <property type="match status" value="1"/>
</dbReference>
<protein>
    <submittedName>
        <fullName evidence="3">Nuclear transport factor 2 family protein</fullName>
    </submittedName>
</protein>
<evidence type="ECO:0000256" key="1">
    <source>
        <dbReference type="SAM" id="Coils"/>
    </source>
</evidence>
<feature type="domain" description="SnoaL-like" evidence="2">
    <location>
        <begin position="22"/>
        <end position="143"/>
    </location>
</feature>
<accession>A0ABR7WB97</accession>
<name>A0ABR7WB97_9ACTN</name>
<evidence type="ECO:0000313" key="3">
    <source>
        <dbReference type="EMBL" id="MBD1320075.1"/>
    </source>
</evidence>
<dbReference type="EMBL" id="JACWMS010000002">
    <property type="protein sequence ID" value="MBD1320075.1"/>
    <property type="molecule type" value="Genomic_DNA"/>
</dbReference>
<dbReference type="CDD" id="cd00531">
    <property type="entry name" value="NTF2_like"/>
    <property type="match status" value="1"/>
</dbReference>
<reference evidence="3 4" key="1">
    <citation type="submission" date="2020-09" db="EMBL/GenBank/DDBJ databases">
        <title>Novel species in genus Gordonia.</title>
        <authorList>
            <person name="Zhang G."/>
        </authorList>
    </citation>
    <scope>NUCLEOTIDE SEQUENCE [LARGE SCALE GENOMIC DNA]</scope>
    <source>
        <strain evidence="3 4">ON-33</strain>
    </source>
</reference>
<dbReference type="InterPro" id="IPR037401">
    <property type="entry name" value="SnoaL-like"/>
</dbReference>